<accession>A0ABX4SVL7</accession>
<dbReference type="Proteomes" id="UP000234296">
    <property type="component" value="Unassembled WGS sequence"/>
</dbReference>
<evidence type="ECO:0000256" key="1">
    <source>
        <dbReference type="SAM" id="SignalP"/>
    </source>
</evidence>
<evidence type="ECO:0000313" key="3">
    <source>
        <dbReference type="Proteomes" id="UP000234296"/>
    </source>
</evidence>
<feature type="chain" id="PRO_5046640373" description="DUF2846 domain-containing protein" evidence="1">
    <location>
        <begin position="21"/>
        <end position="274"/>
    </location>
</feature>
<reference evidence="3" key="1">
    <citation type="submission" date="2017-12" db="EMBL/GenBank/DDBJ databases">
        <title>The genome sequence of Pantoea sp. 596.</title>
        <authorList>
            <person name="Gao J."/>
            <person name="Mao X."/>
            <person name="Sun J."/>
        </authorList>
    </citation>
    <scope>NUCLEOTIDE SEQUENCE [LARGE SCALE GENOMIC DNA]</scope>
    <source>
        <strain evidence="3">596</strain>
    </source>
</reference>
<proteinExistence type="predicted"/>
<name>A0ABX4SVL7_9GAMM</name>
<sequence>MFNKSWIVAAGLLMVLPASAMLQAPKAFGEKYKPVPPVVKELTQVVYYRANSDVLTEGPANVYVDARYHTSLLPGGFTSFCLKPGNHTLGAFVNDPLYRGKTEHLYQAELRGGRTYYLRVDEQQHLTDAPRAVHRQHGEKELKPNRRQVHAHSRAVTIVPCVFDRASAQSESQYLLSSQVLFKKDAGMTLLSDEGQNSINEVVVTLRQQHPIIHSVVIRLISRGEAQSIQQEKAKALRTALTLAAVPSELISIQFSSCVESCPTAEQDVQILAM</sequence>
<evidence type="ECO:0000313" key="2">
    <source>
        <dbReference type="EMBL" id="PLR26448.1"/>
    </source>
</evidence>
<comment type="caution">
    <text evidence="2">The sequence shown here is derived from an EMBL/GenBank/DDBJ whole genome shotgun (WGS) entry which is preliminary data.</text>
</comment>
<feature type="signal peptide" evidence="1">
    <location>
        <begin position="1"/>
        <end position="20"/>
    </location>
</feature>
<protein>
    <recommendedName>
        <fullName evidence="4">DUF2846 domain-containing protein</fullName>
    </recommendedName>
</protein>
<dbReference type="EMBL" id="PJRT01000005">
    <property type="protein sequence ID" value="PLR26448.1"/>
    <property type="molecule type" value="Genomic_DNA"/>
</dbReference>
<keyword evidence="1" id="KW-0732">Signal</keyword>
<gene>
    <name evidence="2" type="ORF">PZBJ_06620</name>
</gene>
<keyword evidence="3" id="KW-1185">Reference proteome</keyword>
<evidence type="ECO:0008006" key="4">
    <source>
        <dbReference type="Google" id="ProtNLM"/>
    </source>
</evidence>
<organism evidence="2 3">
    <name type="scientific">Pantoea endophytica</name>
    <dbReference type="NCBI Taxonomy" id="92488"/>
    <lineage>
        <taxon>Bacteria</taxon>
        <taxon>Pseudomonadati</taxon>
        <taxon>Pseudomonadota</taxon>
        <taxon>Gammaproteobacteria</taxon>
        <taxon>Enterobacterales</taxon>
        <taxon>Erwiniaceae</taxon>
        <taxon>Pantoea</taxon>
    </lineage>
</organism>